<protein>
    <recommendedName>
        <fullName evidence="1">Ig-like domain-containing protein</fullName>
    </recommendedName>
</protein>
<gene>
    <name evidence="3" type="ORF">FBGL_10070</name>
    <name evidence="2" type="ORF">FGL01_13450</name>
    <name evidence="4" type="ORF">SAMN05192550_0354</name>
</gene>
<reference evidence="4 6" key="3">
    <citation type="submission" date="2016-10" db="EMBL/GenBank/DDBJ databases">
        <authorList>
            <person name="Varghese N."/>
            <person name="Submissions S."/>
        </authorList>
    </citation>
    <scope>NUCLEOTIDE SEQUENCE [LARGE SCALE GENOMIC DNA]</scope>
    <source>
        <strain evidence="4 6">Gm-149</strain>
    </source>
</reference>
<sequence length="1326" mass="140174">MRITLRKGLFSPFFLLFVFSVKIHGQITTSGSAYVWSTASSWTPSGVPSGTSTVTVNNPLTLDQDLIISTGAYTFNNDVTDQPGGSSYNLTNLNAGGSLTIASGTTTIGGITSIGGNTAFSLTVKSGAALVLGTLGSTSNNFIIGDKVNITIEQGATLIVYGNTVNSDSNGTFTVNGLFQVYGNYSTNNGNIVISGTTGQFYTTGSMTTQGSSNIYGSGNDCTTNCSGTSLECGTGGNAYTATITPQNQTICSGDTPSTLTFTTNSPSPTYQWEYSLSSGGTYTAISGATSNTYSPSSLTVTTWYRVKYTSSASSCGTKYSAPVPVYVSGVSVGQSLAGQSTCGGNFGPISVTAIGSSLSYQWYSNNTASNSGGTSISGAISNVYTPSSSTAGTKYYYCVINSSCGIPVTTAVSGAFVVNLNTVTAASSSPNLCVNTLMSSIAHNTTGATGIGTVTGLPLGLNASWSANVITISGTPTESGTFNYNVPLTGGCGNISATGTIIVNSLPVITTQPTNQLECEGNSVKFKVVASGSGLTYTWKYKRLTDVSFITLTGSESNTSYPSTGEIKIDNVSSTQYPDGTQFQVVVSNGSCSVTSNTVTLSVNEITNVSGGTNVTQCYGTNYLYTVTTSYPANVVSYQWKKSVTSGVWNVVNDGGAYSGATTATLSITGGTPAESAEYRVFVTLHSSGADCNVASYTRTRKITFLPQLTTPVTTIIQPTCSVNTGTVTVTVQSATDTYSFDNGVNYQASNVKSGLAVGSYNVIIKNIAGCVSSATNCQILSEISTWDGTTWINGDPDANRKIVFQQNFNSNSNLEGCSCQVTNGANVVINGTHSLKVTDEVNVASGSLTFENNASLVQINDAAINTGIINYKRFTTPIRRFDFTYWSSPVIGQTLKNLSPNTLSDKYYGYNPNTGWVIYYNGAGTMQPGNGYSIRAPQTFSITDPQVDADPVFIGVPNNGVINLSLGVNKLYLLGNPYPSAIDADLFLDINSTVLEGTLYFWTHNTAPLITTAGTANLNYSSNDYAAYNRTGIVSTATKAVSGGYVPSGKIAAGQGFFALSSAAGGSLIFNNSMRVNGGDYGVNNSQFFKINTNEKLSSKSQIERNRVWLNLTNKEGAFKQILVGYLKGATNDYDAGFDGSILKMNQEVEFYTVNQGLHLAIQGRALPFDEKDTVILGYQSVNKGKYQISINQTDGILDSQDVFLEDSYLNVTHNLKKEPYLFTTEKGTFNDRFVLRYTDKNTEISSLDKNVSVAVDADDIKLSSSSAVISKVSVYNVLGQLIYQDDAIDLRDYLIQNLHIAHQVLVVKVVLANEKTDTVKIVY</sequence>
<reference evidence="3" key="2">
    <citation type="submission" date="2016-03" db="EMBL/GenBank/DDBJ databases">
        <authorList>
            <person name="Ploux O."/>
        </authorList>
    </citation>
    <scope>NUCLEOTIDE SEQUENCE</scope>
    <source>
        <strain evidence="3">NBRC 105008</strain>
    </source>
</reference>
<dbReference type="STRING" id="551990.SAMN05192550_0354"/>
<name>A0A1B9DPH7_9FLAO</name>
<dbReference type="EMBL" id="FNEO01000001">
    <property type="protein sequence ID" value="SDI61498.1"/>
    <property type="molecule type" value="Genomic_DNA"/>
</dbReference>
<evidence type="ECO:0000313" key="2">
    <source>
        <dbReference type="EMBL" id="GEL10606.1"/>
    </source>
</evidence>
<evidence type="ECO:0000313" key="3">
    <source>
        <dbReference type="EMBL" id="OCB71573.1"/>
    </source>
</evidence>
<dbReference type="InterPro" id="IPR013783">
    <property type="entry name" value="Ig-like_fold"/>
</dbReference>
<dbReference type="Proteomes" id="UP000093226">
    <property type="component" value="Unassembled WGS sequence"/>
</dbReference>
<dbReference type="Proteomes" id="UP000321579">
    <property type="component" value="Unassembled WGS sequence"/>
</dbReference>
<dbReference type="EMBL" id="BJVF01000001">
    <property type="protein sequence ID" value="GEL10606.1"/>
    <property type="molecule type" value="Genomic_DNA"/>
</dbReference>
<evidence type="ECO:0000313" key="4">
    <source>
        <dbReference type="EMBL" id="SDI61498.1"/>
    </source>
</evidence>
<comment type="caution">
    <text evidence="3">The sequence shown here is derived from an EMBL/GenBank/DDBJ whole genome shotgun (WGS) entry which is preliminary data.</text>
</comment>
<dbReference type="Gene3D" id="2.60.40.10">
    <property type="entry name" value="Immunoglobulins"/>
    <property type="match status" value="1"/>
</dbReference>
<organism evidence="3 5">
    <name type="scientific">Flavobacterium glycines</name>
    <dbReference type="NCBI Taxonomy" id="551990"/>
    <lineage>
        <taxon>Bacteria</taxon>
        <taxon>Pseudomonadati</taxon>
        <taxon>Bacteroidota</taxon>
        <taxon>Flavobacteriia</taxon>
        <taxon>Flavobacteriales</taxon>
        <taxon>Flavobacteriaceae</taxon>
        <taxon>Flavobacterium</taxon>
    </lineage>
</organism>
<dbReference type="OrthoDB" id="1652165at2"/>
<evidence type="ECO:0000313" key="7">
    <source>
        <dbReference type="Proteomes" id="UP000321579"/>
    </source>
</evidence>
<feature type="domain" description="Ig-like" evidence="1">
    <location>
        <begin position="508"/>
        <end position="603"/>
    </location>
</feature>
<evidence type="ECO:0000313" key="6">
    <source>
        <dbReference type="Proteomes" id="UP000182367"/>
    </source>
</evidence>
<evidence type="ECO:0000313" key="5">
    <source>
        <dbReference type="Proteomes" id="UP000093226"/>
    </source>
</evidence>
<dbReference type="EMBL" id="LVEO01000018">
    <property type="protein sequence ID" value="OCB71573.1"/>
    <property type="molecule type" value="Genomic_DNA"/>
</dbReference>
<dbReference type="InterPro" id="IPR007110">
    <property type="entry name" value="Ig-like_dom"/>
</dbReference>
<dbReference type="Proteomes" id="UP000182367">
    <property type="component" value="Unassembled WGS sequence"/>
</dbReference>
<proteinExistence type="predicted"/>
<dbReference type="NCBIfam" id="NF033708">
    <property type="entry name" value="T9SS_Cterm_ChiA"/>
    <property type="match status" value="1"/>
</dbReference>
<keyword evidence="6" id="KW-1185">Reference proteome</keyword>
<accession>A0A1B9DPH7</accession>
<evidence type="ECO:0000259" key="1">
    <source>
        <dbReference type="PROSITE" id="PS50835"/>
    </source>
</evidence>
<reference evidence="5" key="1">
    <citation type="submission" date="2016-03" db="EMBL/GenBank/DDBJ databases">
        <title>Draft genome sequence of Paenibacillus glacialis DSM 22343.</title>
        <authorList>
            <person name="Shin S.-K."/>
            <person name="Yi H."/>
        </authorList>
    </citation>
    <scope>NUCLEOTIDE SEQUENCE [LARGE SCALE GENOMIC DNA]</scope>
    <source>
        <strain evidence="5">NBRC 105008</strain>
    </source>
</reference>
<reference evidence="2 7" key="4">
    <citation type="submission" date="2019-07" db="EMBL/GenBank/DDBJ databases">
        <title>Whole genome shotgun sequence of Flavobacterium glycines NBRC 105008.</title>
        <authorList>
            <person name="Hosoyama A."/>
            <person name="Uohara A."/>
            <person name="Ohji S."/>
            <person name="Ichikawa N."/>
        </authorList>
    </citation>
    <scope>NUCLEOTIDE SEQUENCE [LARGE SCALE GENOMIC DNA]</scope>
    <source>
        <strain evidence="2 7">NBRC 105008</strain>
    </source>
</reference>
<dbReference type="PROSITE" id="PS50835">
    <property type="entry name" value="IG_LIKE"/>
    <property type="match status" value="1"/>
</dbReference>
<dbReference type="RefSeq" id="WP_083189386.1">
    <property type="nucleotide sequence ID" value="NZ_BJVF01000001.1"/>
</dbReference>
<dbReference type="Gene3D" id="2.60.40.2700">
    <property type="match status" value="2"/>
</dbReference>